<dbReference type="Pfam" id="PF03221">
    <property type="entry name" value="HTH_Tnp_Tc5"/>
    <property type="match status" value="1"/>
</dbReference>
<accession>A0A9N9GMD3</accession>
<evidence type="ECO:0000313" key="6">
    <source>
        <dbReference type="EMBL" id="CAG8621020.1"/>
    </source>
</evidence>
<evidence type="ECO:0000256" key="2">
    <source>
        <dbReference type="SAM" id="MobiDB-lite"/>
    </source>
</evidence>
<feature type="compositionally biased region" description="Low complexity" evidence="2">
    <location>
        <begin position="437"/>
        <end position="447"/>
    </location>
</feature>
<feature type="compositionally biased region" description="Basic and acidic residues" evidence="2">
    <location>
        <begin position="427"/>
        <end position="436"/>
    </location>
</feature>
<dbReference type="EMBL" id="CAJVPS010006020">
    <property type="protein sequence ID" value="CAG8621020.1"/>
    <property type="molecule type" value="Genomic_DNA"/>
</dbReference>
<evidence type="ECO:0000313" key="7">
    <source>
        <dbReference type="Proteomes" id="UP000789508"/>
    </source>
</evidence>
<keyword evidence="7" id="KW-1185">Reference proteome</keyword>
<dbReference type="GO" id="GO:0003677">
    <property type="term" value="F:DNA binding"/>
    <property type="evidence" value="ECO:0007669"/>
    <property type="project" value="UniProtKB-KW"/>
</dbReference>
<name>A0A9N9GMD3_9GLOM</name>
<feature type="compositionally biased region" description="Polar residues" evidence="2">
    <location>
        <begin position="377"/>
        <end position="386"/>
    </location>
</feature>
<dbReference type="Gene3D" id="1.10.10.60">
    <property type="entry name" value="Homeodomain-like"/>
    <property type="match status" value="2"/>
</dbReference>
<dbReference type="InterPro" id="IPR009057">
    <property type="entry name" value="Homeodomain-like_sf"/>
</dbReference>
<organism evidence="6 7">
    <name type="scientific">Ambispora leptoticha</name>
    <dbReference type="NCBI Taxonomy" id="144679"/>
    <lineage>
        <taxon>Eukaryota</taxon>
        <taxon>Fungi</taxon>
        <taxon>Fungi incertae sedis</taxon>
        <taxon>Mucoromycota</taxon>
        <taxon>Glomeromycotina</taxon>
        <taxon>Glomeromycetes</taxon>
        <taxon>Archaeosporales</taxon>
        <taxon>Ambisporaceae</taxon>
        <taxon>Ambispora</taxon>
    </lineage>
</organism>
<evidence type="ECO:0000259" key="5">
    <source>
        <dbReference type="Pfam" id="PF18107"/>
    </source>
</evidence>
<dbReference type="OrthoDB" id="2412659at2759"/>
<keyword evidence="3" id="KW-1133">Transmembrane helix</keyword>
<feature type="compositionally biased region" description="Polar residues" evidence="2">
    <location>
        <begin position="477"/>
        <end position="486"/>
    </location>
</feature>
<keyword evidence="3" id="KW-0812">Transmembrane</keyword>
<evidence type="ECO:0000256" key="1">
    <source>
        <dbReference type="ARBA" id="ARBA00023125"/>
    </source>
</evidence>
<feature type="compositionally biased region" description="Basic and acidic residues" evidence="2">
    <location>
        <begin position="326"/>
        <end position="338"/>
    </location>
</feature>
<dbReference type="SUPFAM" id="SSF46689">
    <property type="entry name" value="Homeodomain-like"/>
    <property type="match status" value="2"/>
</dbReference>
<gene>
    <name evidence="6" type="ORF">ALEPTO_LOCUS8962</name>
</gene>
<feature type="compositionally biased region" description="Basic and acidic residues" evidence="2">
    <location>
        <begin position="387"/>
        <end position="396"/>
    </location>
</feature>
<feature type="compositionally biased region" description="Low complexity" evidence="2">
    <location>
        <begin position="357"/>
        <end position="367"/>
    </location>
</feature>
<evidence type="ECO:0000256" key="3">
    <source>
        <dbReference type="SAM" id="Phobius"/>
    </source>
</evidence>
<feature type="compositionally biased region" description="Polar residues" evidence="2">
    <location>
        <begin position="397"/>
        <end position="406"/>
    </location>
</feature>
<dbReference type="Proteomes" id="UP000789508">
    <property type="component" value="Unassembled WGS sequence"/>
</dbReference>
<feature type="region of interest" description="Disordered" evidence="2">
    <location>
        <begin position="306"/>
        <end position="517"/>
    </location>
</feature>
<feature type="non-terminal residue" evidence="6">
    <location>
        <position position="620"/>
    </location>
</feature>
<feature type="domain" description="ARS-binding protein 1 N-terminal" evidence="5">
    <location>
        <begin position="67"/>
        <end position="121"/>
    </location>
</feature>
<feature type="compositionally biased region" description="Polar residues" evidence="2">
    <location>
        <begin position="494"/>
        <end position="512"/>
    </location>
</feature>
<dbReference type="Pfam" id="PF18107">
    <property type="entry name" value="HTH_ABP1_N"/>
    <property type="match status" value="1"/>
</dbReference>
<evidence type="ECO:0000259" key="4">
    <source>
        <dbReference type="Pfam" id="PF03221"/>
    </source>
</evidence>
<feature type="compositionally biased region" description="Low complexity" evidence="2">
    <location>
        <begin position="339"/>
        <end position="348"/>
    </location>
</feature>
<keyword evidence="3" id="KW-0472">Membrane</keyword>
<protein>
    <submittedName>
        <fullName evidence="6">6007_t:CDS:1</fullName>
    </submittedName>
</protein>
<feature type="non-terminal residue" evidence="6">
    <location>
        <position position="1"/>
    </location>
</feature>
<feature type="domain" description="HTH CENPB-type" evidence="4">
    <location>
        <begin position="142"/>
        <end position="190"/>
    </location>
</feature>
<feature type="transmembrane region" description="Helical" evidence="3">
    <location>
        <begin position="226"/>
        <end position="259"/>
    </location>
</feature>
<keyword evidence="1" id="KW-0238">DNA-binding</keyword>
<dbReference type="InterPro" id="IPR006600">
    <property type="entry name" value="HTH_CenpB_DNA-bd_dom"/>
</dbReference>
<proteinExistence type="predicted"/>
<dbReference type="InterPro" id="IPR041188">
    <property type="entry name" value="HTH_ABP1_N"/>
</dbReference>
<sequence>GDPSPWRPRDRPIKIDHVSHVFADLGTVYGHVRAQSRELKRKLNTVKHLTSCGDLAKEIMETKEKQKRTAISYSLKKEICLFHQKNPNKTQSDIKDEFNSKYQLNLDRSTISKILSNKEKWINLTPNETDNIIFRKSRVKHPSLEKALSIWVNQVIVSGLSVSEALISEKARYFATIMGISEEDMKFSNGCREPNEYSSSNSKTDDTDISYSETDNMNIGDSSYKYIPIVMAFLPVVTVAFLPVMTIAIAVVVIISFLLITGNLDFRSKGKMLKALTDLLFSKPCSGPSCGRDWNISPDNSNNPGYNCGRIRSMSPENNSSNGFGRGRDMSPKNKDSNSRGMSSVSNSPRHNRGRSLESNSSNSPGRSRGHSRGMSLESNSSNSPGHNRDHSHSRSLENNSSNSPGCNRYHSHGMFLESNSSNSPGRNRDHSRSRSPDSNSSNSPGRNRGHSRGMFLESNSSNSPGCNRGHSRDMSPESNHSNSPGYSHDISPENDNSNSPGCEFPDNSTSHGYKRGFSDKEQRNLEENDIENLQQVLSLETAINISGLATYINDNEIVPTEEFLDDEQIIDLATQSAEFDSSSGDEELVLISHKEGLNALTTFIDYFKQQADAEFKVED</sequence>
<comment type="caution">
    <text evidence="6">The sequence shown here is derived from an EMBL/GenBank/DDBJ whole genome shotgun (WGS) entry which is preliminary data.</text>
</comment>
<reference evidence="6" key="1">
    <citation type="submission" date="2021-06" db="EMBL/GenBank/DDBJ databases">
        <authorList>
            <person name="Kallberg Y."/>
            <person name="Tangrot J."/>
            <person name="Rosling A."/>
        </authorList>
    </citation>
    <scope>NUCLEOTIDE SEQUENCE</scope>
    <source>
        <strain evidence="6">FL130A</strain>
    </source>
</reference>
<dbReference type="AlphaFoldDB" id="A0A9N9GMD3"/>
<feature type="region of interest" description="Disordered" evidence="2">
    <location>
        <begin position="190"/>
        <end position="210"/>
    </location>
</feature>